<sequence length="151" mass="17543">MARPRQPVSLLQAKGKKHLTKAEIEERKSQELKVNSDNVKAPVFLNESLVDEFNKFVQEMNRFEILDNTDSDAVGRYTYYKNEFARIAKKLSKTGPDNKKYDDYLKKLSNISKEINILEVRFGITPGNRCKLVIPTQKEDKPPNKFSKFMK</sequence>
<dbReference type="NCBIfam" id="TIGR01558">
    <property type="entry name" value="sm_term_P27"/>
    <property type="match status" value="1"/>
</dbReference>
<reference evidence="1 2" key="1">
    <citation type="submission" date="2015-01" db="EMBL/GenBank/DDBJ databases">
        <authorList>
            <person name="Aslett A.Martin."/>
            <person name="De Silva Nishadi"/>
        </authorList>
    </citation>
    <scope>NUCLEOTIDE SEQUENCE [LARGE SCALE GENOMIC DNA]</scope>
    <source>
        <strain evidence="1 2">R28058</strain>
    </source>
</reference>
<evidence type="ECO:0000313" key="2">
    <source>
        <dbReference type="Proteomes" id="UP000049127"/>
    </source>
</evidence>
<protein>
    <submittedName>
        <fullName evidence="1">Phage terminase small subunit</fullName>
    </submittedName>
</protein>
<dbReference type="OrthoDB" id="1751165at2"/>
<dbReference type="RefSeq" id="WP_055335458.1">
    <property type="nucleotide sequence ID" value="NZ_BDJI01000002.1"/>
</dbReference>
<dbReference type="Proteomes" id="UP000049127">
    <property type="component" value="Unassembled WGS sequence"/>
</dbReference>
<accession>A0A0C7QAU2</accession>
<evidence type="ECO:0000313" key="1">
    <source>
        <dbReference type="EMBL" id="CEQ02012.1"/>
    </source>
</evidence>
<dbReference type="AlphaFoldDB" id="A0A0C7QAU2"/>
<dbReference type="InterPro" id="IPR006448">
    <property type="entry name" value="Phage_term_ssu_P27"/>
</dbReference>
<proteinExistence type="predicted"/>
<gene>
    <name evidence="1" type="ORF">R28058_33811</name>
</gene>
<name>A0A0C7QAU2_PARSO</name>
<dbReference type="Pfam" id="PF05119">
    <property type="entry name" value="Terminase_4"/>
    <property type="match status" value="1"/>
</dbReference>
<dbReference type="EMBL" id="CEKZ01000001">
    <property type="protein sequence ID" value="CEQ02012.1"/>
    <property type="molecule type" value="Genomic_DNA"/>
</dbReference>
<organism evidence="1 2">
    <name type="scientific">Paraclostridium sordellii</name>
    <name type="common">Clostridium sordellii</name>
    <dbReference type="NCBI Taxonomy" id="1505"/>
    <lineage>
        <taxon>Bacteria</taxon>
        <taxon>Bacillati</taxon>
        <taxon>Bacillota</taxon>
        <taxon>Clostridia</taxon>
        <taxon>Peptostreptococcales</taxon>
        <taxon>Peptostreptococcaceae</taxon>
        <taxon>Paraclostridium</taxon>
    </lineage>
</organism>